<dbReference type="Proteomes" id="UP000772434">
    <property type="component" value="Unassembled WGS sequence"/>
</dbReference>
<gene>
    <name evidence="3" type="ORF">BDP27DRAFT_1323634</name>
</gene>
<accession>A0A9P5PWG1</accession>
<reference evidence="3" key="1">
    <citation type="submission" date="2020-11" db="EMBL/GenBank/DDBJ databases">
        <authorList>
            <consortium name="DOE Joint Genome Institute"/>
            <person name="Ahrendt S."/>
            <person name="Riley R."/>
            <person name="Andreopoulos W."/>
            <person name="Labutti K."/>
            <person name="Pangilinan J."/>
            <person name="Ruiz-Duenas F.J."/>
            <person name="Barrasa J.M."/>
            <person name="Sanchez-Garcia M."/>
            <person name="Camarero S."/>
            <person name="Miyauchi S."/>
            <person name="Serrano A."/>
            <person name="Linde D."/>
            <person name="Babiker R."/>
            <person name="Drula E."/>
            <person name="Ayuso-Fernandez I."/>
            <person name="Pacheco R."/>
            <person name="Padilla G."/>
            <person name="Ferreira P."/>
            <person name="Barriuso J."/>
            <person name="Kellner H."/>
            <person name="Castanera R."/>
            <person name="Alfaro M."/>
            <person name="Ramirez L."/>
            <person name="Pisabarro A.G."/>
            <person name="Kuo A."/>
            <person name="Tritt A."/>
            <person name="Lipzen A."/>
            <person name="He G."/>
            <person name="Yan M."/>
            <person name="Ng V."/>
            <person name="Cullen D."/>
            <person name="Martin F."/>
            <person name="Rosso M.-N."/>
            <person name="Henrissat B."/>
            <person name="Hibbett D."/>
            <person name="Martinez A.T."/>
            <person name="Grigoriev I.V."/>
        </authorList>
    </citation>
    <scope>NUCLEOTIDE SEQUENCE</scope>
    <source>
        <strain evidence="3">AH 40177</strain>
    </source>
</reference>
<feature type="chain" id="PRO_5040256877" evidence="2">
    <location>
        <begin position="25"/>
        <end position="320"/>
    </location>
</feature>
<sequence length="320" mass="36522">MRITPRIHCLGLFFFSVLVFAVHGMPTRGKAAAYKASARKTMHREPTAAQKEYVVTILNETFEPIEGVTRATKSQITQMIKEKFKLQHVEGLRMDSIMEYKTETAKPHENGFPAFATQARFVLQRRNDKHLHFGISADPNGHQEWKPYRWHTRHEAYETEEVKSFDTEFLAALNKVSLAEWEKRVKDYQERYRKPKRKYKPKMRKTISNTMAAASGQFAIPELNHISAEQNADFNDPNGPFSGLINDEAAWDPEHNGPDPWLLTTFSGHWPPISNLKSAGHQEHNGIPESSMPPRGSPGPSASPKQNGMKPNSQDPYLMR</sequence>
<feature type="compositionally biased region" description="Low complexity" evidence="1">
    <location>
        <begin position="288"/>
        <end position="304"/>
    </location>
</feature>
<comment type="caution">
    <text evidence="3">The sequence shown here is derived from an EMBL/GenBank/DDBJ whole genome shotgun (WGS) entry which is preliminary data.</text>
</comment>
<evidence type="ECO:0000313" key="3">
    <source>
        <dbReference type="EMBL" id="KAF9070646.1"/>
    </source>
</evidence>
<name>A0A9P5PWG1_9AGAR</name>
<feature type="compositionally biased region" description="Polar residues" evidence="1">
    <location>
        <begin position="305"/>
        <end position="320"/>
    </location>
</feature>
<dbReference type="AlphaFoldDB" id="A0A9P5PWG1"/>
<evidence type="ECO:0000313" key="4">
    <source>
        <dbReference type="Proteomes" id="UP000772434"/>
    </source>
</evidence>
<keyword evidence="2" id="KW-0732">Signal</keyword>
<feature type="signal peptide" evidence="2">
    <location>
        <begin position="1"/>
        <end position="24"/>
    </location>
</feature>
<feature type="region of interest" description="Disordered" evidence="1">
    <location>
        <begin position="273"/>
        <end position="320"/>
    </location>
</feature>
<evidence type="ECO:0000256" key="2">
    <source>
        <dbReference type="SAM" id="SignalP"/>
    </source>
</evidence>
<organism evidence="3 4">
    <name type="scientific">Rhodocollybia butyracea</name>
    <dbReference type="NCBI Taxonomy" id="206335"/>
    <lineage>
        <taxon>Eukaryota</taxon>
        <taxon>Fungi</taxon>
        <taxon>Dikarya</taxon>
        <taxon>Basidiomycota</taxon>
        <taxon>Agaricomycotina</taxon>
        <taxon>Agaricomycetes</taxon>
        <taxon>Agaricomycetidae</taxon>
        <taxon>Agaricales</taxon>
        <taxon>Marasmiineae</taxon>
        <taxon>Omphalotaceae</taxon>
        <taxon>Rhodocollybia</taxon>
    </lineage>
</organism>
<proteinExistence type="predicted"/>
<protein>
    <submittedName>
        <fullName evidence="3">Uncharacterized protein</fullName>
    </submittedName>
</protein>
<evidence type="ECO:0000256" key="1">
    <source>
        <dbReference type="SAM" id="MobiDB-lite"/>
    </source>
</evidence>
<dbReference type="EMBL" id="JADNRY010000039">
    <property type="protein sequence ID" value="KAF9070646.1"/>
    <property type="molecule type" value="Genomic_DNA"/>
</dbReference>
<keyword evidence="4" id="KW-1185">Reference proteome</keyword>